<name>A0A7H1Q3G0_9ACTN</name>
<gene>
    <name evidence="2" type="ORF">HEP81_04567</name>
</gene>
<protein>
    <submittedName>
        <fullName evidence="2">Uncharacterized protein</fullName>
    </submittedName>
</protein>
<dbReference type="RefSeq" id="WP_037653706.1">
    <property type="nucleotide sequence ID" value="NZ_JBFAEW010000020.1"/>
</dbReference>
<accession>A0A7H1Q3G0</accession>
<reference evidence="2 3" key="1">
    <citation type="submission" date="2020-04" db="EMBL/GenBank/DDBJ databases">
        <title>Characterization and engineering of Streptomyces griseofuscus DSM40191 as a potential heterologous host for expression of BGCs.</title>
        <authorList>
            <person name="Gren T."/>
            <person name="Whitford C.M."/>
            <person name="Mohite O.S."/>
            <person name="Joergensen T.S."/>
            <person name="Nielsen J.B."/>
            <person name="Lee S.Y."/>
            <person name="Weber T."/>
        </authorList>
    </citation>
    <scope>NUCLEOTIDE SEQUENCE [LARGE SCALE GENOMIC DNA]</scope>
    <source>
        <strain evidence="2 3">DSM 40191</strain>
    </source>
</reference>
<evidence type="ECO:0000313" key="2">
    <source>
        <dbReference type="EMBL" id="QNT94840.1"/>
    </source>
</evidence>
<evidence type="ECO:0000256" key="1">
    <source>
        <dbReference type="SAM" id="MobiDB-lite"/>
    </source>
</evidence>
<dbReference type="AlphaFoldDB" id="A0A7H1Q3G0"/>
<feature type="region of interest" description="Disordered" evidence="1">
    <location>
        <begin position="81"/>
        <end position="108"/>
    </location>
</feature>
<dbReference type="EMBL" id="CP051006">
    <property type="protein sequence ID" value="QNT94840.1"/>
    <property type="molecule type" value="Genomic_DNA"/>
</dbReference>
<dbReference type="Proteomes" id="UP000516422">
    <property type="component" value="Chromosome"/>
</dbReference>
<dbReference type="KEGG" id="sgf:HEP81_04567"/>
<organism evidence="2 3">
    <name type="scientific">Streptomyces griseofuscus</name>
    <dbReference type="NCBI Taxonomy" id="146922"/>
    <lineage>
        <taxon>Bacteria</taxon>
        <taxon>Bacillati</taxon>
        <taxon>Actinomycetota</taxon>
        <taxon>Actinomycetes</taxon>
        <taxon>Kitasatosporales</taxon>
        <taxon>Streptomycetaceae</taxon>
        <taxon>Streptomyces</taxon>
    </lineage>
</organism>
<sequence>MTTAIRPLAGVRRPHCTCVAVQCFDYDQAAEKLGCKKSYLERHISTLPHIKIGESTVFCDCDLRLILQMFTVIPESVRAALQPNDSEKTEPVPTLRSIKPSGRRTAAK</sequence>
<proteinExistence type="predicted"/>
<evidence type="ECO:0000313" key="3">
    <source>
        <dbReference type="Proteomes" id="UP000516422"/>
    </source>
</evidence>